<dbReference type="Proteomes" id="UP000798662">
    <property type="component" value="Chromosome 2"/>
</dbReference>
<evidence type="ECO:0000313" key="1">
    <source>
        <dbReference type="EMBL" id="KAK1862925.1"/>
    </source>
</evidence>
<sequence length="1025" mass="110905">MTETTSHSSPRPLLQWSMKAAAPTGRPLAKGPSFATFVPCTGLPAVEDMLRGLRGTTRARVFPEAVHAGNGGELFKWTRSSTSRKYHYADSLCAASQRVDAAAWEYGRSPGGVPWELCKLCRAARRRAAGNNAASCVEAEEKSARSDDDFLSLLGRGTSPIRAALAGGNTDVGGQVNVVDPAHFAPRGALQVLRDAGWFVAAPSKPASSFPSLPQPPFGLHVPRVQQLSELWRWLASTWLDSRTVYSITALSGCGKSTLWADVVTNKNDLPDEEPTYMPISSSRSLEDLKTAFDPNDETKRNYGYRSWEHVRGFAGATVVFGISFNAHTAFSSVDLTLAKRGLLLPLFLRIIISEHCHASVPWAAVLTMFENLTYGPDGDVDVDVIASEVLRILRNKRGTPHAPALLIVDELSKVGDHFEAYRRAFYEFCSSVNSFRVLFSAMEVAFLTLLRDRIEYHDEGTFRLKSSPTVVSTATVVPPLPQTELVGELEKVIFAPGRLVFMRAGRAVEPKEGRRRCKHHLHHLLRLAVLVTGTEVKASATAAVIDGQKVPWERLVGHGEFGATADARGFFRQVAVPTLALIEATEELKAVQNLTSATKDKGAAQVEHLSCLAAVSSMMLGLVSGGTPEESAELYHYWWEVAVSRARHELVSVSGPLMDASKFASLPLLDLYPDSLPARTFCGALSPHAKVDASHARLNDLLPRTFVTIEDLIINTPQDELLNNVWRAPAGYVGVDCLAFYLCTHGAPGGPSKGQLVCVAVNNKDSSPTASTPVDLKDVTKAYESLAKSFGASWVEWSQRVALVIVANRDIVTHVKDFQASCAVSRTRVCLRHDMPKLYGQALSNLYAAWPLLFCGLKASRVRTGWWWLRSASATGHGRRRCGRAAAHVALPAQRVRRSCLAGWHFEHARAGRRAQLAFVVPNDFYLYLPRRAAFHGATAAAAEAAVAANAAARAVAVGRNATPAATASAGAVSSVATATGGRPAQACRRAPSTSARAALGVALRRALHPHAPWCGRPALVRRG</sequence>
<keyword evidence="2" id="KW-1185">Reference proteome</keyword>
<organism evidence="1 2">
    <name type="scientific">Pyropia yezoensis</name>
    <name type="common">Susabi-nori</name>
    <name type="synonym">Porphyra yezoensis</name>
    <dbReference type="NCBI Taxonomy" id="2788"/>
    <lineage>
        <taxon>Eukaryota</taxon>
        <taxon>Rhodophyta</taxon>
        <taxon>Bangiophyceae</taxon>
        <taxon>Bangiales</taxon>
        <taxon>Bangiaceae</taxon>
        <taxon>Pyropia</taxon>
    </lineage>
</organism>
<comment type="caution">
    <text evidence="1">The sequence shown here is derived from an EMBL/GenBank/DDBJ whole genome shotgun (WGS) entry which is preliminary data.</text>
</comment>
<protein>
    <submittedName>
        <fullName evidence="1">Uncharacterized protein</fullName>
    </submittedName>
</protein>
<accession>A0ACC3BYU6</accession>
<dbReference type="EMBL" id="CM020619">
    <property type="protein sequence ID" value="KAK1862925.1"/>
    <property type="molecule type" value="Genomic_DNA"/>
</dbReference>
<evidence type="ECO:0000313" key="2">
    <source>
        <dbReference type="Proteomes" id="UP000798662"/>
    </source>
</evidence>
<proteinExistence type="predicted"/>
<name>A0ACC3BYU6_PYRYE</name>
<gene>
    <name evidence="1" type="ORF">I4F81_005491</name>
</gene>
<reference evidence="1" key="1">
    <citation type="submission" date="2019-11" db="EMBL/GenBank/DDBJ databases">
        <title>Nori genome reveals adaptations in red seaweeds to the harsh intertidal environment.</title>
        <authorList>
            <person name="Wang D."/>
            <person name="Mao Y."/>
        </authorList>
    </citation>
    <scope>NUCLEOTIDE SEQUENCE</scope>
    <source>
        <tissue evidence="1">Gametophyte</tissue>
    </source>
</reference>